<dbReference type="Proteomes" id="UP000053477">
    <property type="component" value="Unassembled WGS sequence"/>
</dbReference>
<feature type="region of interest" description="Disordered" evidence="1">
    <location>
        <begin position="31"/>
        <end position="57"/>
    </location>
</feature>
<evidence type="ECO:0000256" key="1">
    <source>
        <dbReference type="SAM" id="MobiDB-lite"/>
    </source>
</evidence>
<protein>
    <submittedName>
        <fullName evidence="2">Uncharacterized protein</fullName>
    </submittedName>
</protein>
<feature type="compositionally biased region" description="Polar residues" evidence="1">
    <location>
        <begin position="33"/>
        <end position="51"/>
    </location>
</feature>
<organism evidence="2 3">
    <name type="scientific">Schizopora paradoxa</name>
    <dbReference type="NCBI Taxonomy" id="27342"/>
    <lineage>
        <taxon>Eukaryota</taxon>
        <taxon>Fungi</taxon>
        <taxon>Dikarya</taxon>
        <taxon>Basidiomycota</taxon>
        <taxon>Agaricomycotina</taxon>
        <taxon>Agaricomycetes</taxon>
        <taxon>Hymenochaetales</taxon>
        <taxon>Schizoporaceae</taxon>
        <taxon>Schizopora</taxon>
    </lineage>
</organism>
<proteinExistence type="predicted"/>
<reference evidence="2 3" key="1">
    <citation type="submission" date="2015-04" db="EMBL/GenBank/DDBJ databases">
        <title>Complete genome sequence of Schizopora paradoxa KUC8140, a cosmopolitan wood degrader in East Asia.</title>
        <authorList>
            <consortium name="DOE Joint Genome Institute"/>
            <person name="Min B."/>
            <person name="Park H."/>
            <person name="Jang Y."/>
            <person name="Kim J.-J."/>
            <person name="Kim K.H."/>
            <person name="Pangilinan J."/>
            <person name="Lipzen A."/>
            <person name="Riley R."/>
            <person name="Grigoriev I.V."/>
            <person name="Spatafora J.W."/>
            <person name="Choi I.-G."/>
        </authorList>
    </citation>
    <scope>NUCLEOTIDE SEQUENCE [LARGE SCALE GENOMIC DNA]</scope>
    <source>
        <strain evidence="2 3">KUC8140</strain>
    </source>
</reference>
<sequence>MSAPPGMLPIPLIPPIPPRMSAPAAPPGITCTFPPTAQAQRPPAYTQSSRSAPPGPDLWSSEYTSELGLCAYDIVAILSSTGLCIDTRCYLGLSSDREVEYAQILYQAAKEFATTYEFMEHLTCGPRPFLPLSNDESRDRLLNVINSSDPLHSARTTRPHFSSAEVNGDPTHPGSFVGAVYSGVSVPPNVEPTRCRQQRTALAAAVSGRHREHSFSLDAIHSTANTPLPSHAPLPSGASEGSNEFLEDHPLSSSIEACQSPPPPSVSLLSVTRPLNAGGSPGMARVSSNSLLADFLRSRKL</sequence>
<evidence type="ECO:0000313" key="3">
    <source>
        <dbReference type="Proteomes" id="UP000053477"/>
    </source>
</evidence>
<keyword evidence="3" id="KW-1185">Reference proteome</keyword>
<name>A0A0H2RIN6_9AGAM</name>
<dbReference type="AlphaFoldDB" id="A0A0H2RIN6"/>
<evidence type="ECO:0000313" key="2">
    <source>
        <dbReference type="EMBL" id="KLO04706.1"/>
    </source>
</evidence>
<feature type="region of interest" description="Disordered" evidence="1">
    <location>
        <begin position="222"/>
        <end position="273"/>
    </location>
</feature>
<dbReference type="EMBL" id="KQ086455">
    <property type="protein sequence ID" value="KLO04706.1"/>
    <property type="molecule type" value="Genomic_DNA"/>
</dbReference>
<accession>A0A0H2RIN6</accession>
<gene>
    <name evidence="2" type="ORF">SCHPADRAFT_947499</name>
</gene>
<dbReference type="InParanoid" id="A0A0H2RIN6"/>